<accession>A0ACB8RXF4</accession>
<reference evidence="1" key="2">
    <citation type="journal article" date="2022" name="New Phytol.">
        <title>Evolutionary transition to the ectomycorrhizal habit in the genomes of a hyperdiverse lineage of mushroom-forming fungi.</title>
        <authorList>
            <person name="Looney B."/>
            <person name="Miyauchi S."/>
            <person name="Morin E."/>
            <person name="Drula E."/>
            <person name="Courty P.E."/>
            <person name="Kohler A."/>
            <person name="Kuo A."/>
            <person name="LaButti K."/>
            <person name="Pangilinan J."/>
            <person name="Lipzen A."/>
            <person name="Riley R."/>
            <person name="Andreopoulos W."/>
            <person name="He G."/>
            <person name="Johnson J."/>
            <person name="Nolan M."/>
            <person name="Tritt A."/>
            <person name="Barry K.W."/>
            <person name="Grigoriev I.V."/>
            <person name="Nagy L.G."/>
            <person name="Hibbett D."/>
            <person name="Henrissat B."/>
            <person name="Matheny P.B."/>
            <person name="Labbe J."/>
            <person name="Martin F.M."/>
        </authorList>
    </citation>
    <scope>NUCLEOTIDE SEQUENCE</scope>
    <source>
        <strain evidence="1">FP105234-sp</strain>
    </source>
</reference>
<sequence>MACGRLDSTFLLFLASRQSGESAYKNPSSAATTPTILSQCARLGGTASATPPIFRLYLARENLWQAAILAAPNPCCHICETRQGRRELEPAHGVSAVHEEFIDSAPRASTQLCAHRANLAA</sequence>
<name>A0ACB8RXF4_9AGAM</name>
<comment type="caution">
    <text evidence="1">The sequence shown here is derived from an EMBL/GenBank/DDBJ whole genome shotgun (WGS) entry which is preliminary data.</text>
</comment>
<protein>
    <submittedName>
        <fullName evidence="1">Uncharacterized protein</fullName>
    </submittedName>
</protein>
<organism evidence="1 2">
    <name type="scientific">Auriscalpium vulgare</name>
    <dbReference type="NCBI Taxonomy" id="40419"/>
    <lineage>
        <taxon>Eukaryota</taxon>
        <taxon>Fungi</taxon>
        <taxon>Dikarya</taxon>
        <taxon>Basidiomycota</taxon>
        <taxon>Agaricomycotina</taxon>
        <taxon>Agaricomycetes</taxon>
        <taxon>Russulales</taxon>
        <taxon>Auriscalpiaceae</taxon>
        <taxon>Auriscalpium</taxon>
    </lineage>
</organism>
<proteinExistence type="predicted"/>
<keyword evidence="2" id="KW-1185">Reference proteome</keyword>
<gene>
    <name evidence="1" type="ORF">FA95DRAFT_1021813</name>
</gene>
<evidence type="ECO:0000313" key="1">
    <source>
        <dbReference type="EMBL" id="KAI0048573.1"/>
    </source>
</evidence>
<dbReference type="Proteomes" id="UP000814033">
    <property type="component" value="Unassembled WGS sequence"/>
</dbReference>
<evidence type="ECO:0000313" key="2">
    <source>
        <dbReference type="Proteomes" id="UP000814033"/>
    </source>
</evidence>
<reference evidence="1" key="1">
    <citation type="submission" date="2021-02" db="EMBL/GenBank/DDBJ databases">
        <authorList>
            <consortium name="DOE Joint Genome Institute"/>
            <person name="Ahrendt S."/>
            <person name="Looney B.P."/>
            <person name="Miyauchi S."/>
            <person name="Morin E."/>
            <person name="Drula E."/>
            <person name="Courty P.E."/>
            <person name="Chicoki N."/>
            <person name="Fauchery L."/>
            <person name="Kohler A."/>
            <person name="Kuo A."/>
            <person name="Labutti K."/>
            <person name="Pangilinan J."/>
            <person name="Lipzen A."/>
            <person name="Riley R."/>
            <person name="Andreopoulos W."/>
            <person name="He G."/>
            <person name="Johnson J."/>
            <person name="Barry K.W."/>
            <person name="Grigoriev I.V."/>
            <person name="Nagy L."/>
            <person name="Hibbett D."/>
            <person name="Henrissat B."/>
            <person name="Matheny P.B."/>
            <person name="Labbe J."/>
            <person name="Martin F."/>
        </authorList>
    </citation>
    <scope>NUCLEOTIDE SEQUENCE</scope>
    <source>
        <strain evidence="1">FP105234-sp</strain>
    </source>
</reference>
<dbReference type="EMBL" id="MU275884">
    <property type="protein sequence ID" value="KAI0048573.1"/>
    <property type="molecule type" value="Genomic_DNA"/>
</dbReference>